<dbReference type="InterPro" id="IPR050671">
    <property type="entry name" value="CD300_family_receptors"/>
</dbReference>
<keyword evidence="4" id="KW-1015">Disulfide bond</keyword>
<protein>
    <submittedName>
        <fullName evidence="10">Uncharacterized protein LOC101731470</fullName>
    </submittedName>
</protein>
<feature type="domain" description="Sushi" evidence="8">
    <location>
        <begin position="187"/>
        <end position="249"/>
    </location>
</feature>
<keyword evidence="9" id="KW-1185">Reference proteome</keyword>
<dbReference type="RefSeq" id="XP_031750884.1">
    <property type="nucleotide sequence ID" value="XM_031895024.1"/>
</dbReference>
<evidence type="ECO:0000259" key="8">
    <source>
        <dbReference type="PROSITE" id="PS50923"/>
    </source>
</evidence>
<sequence>MKQLLLWGSFCLAGVWSLSGPSQLEVRYGEALTVTCGYYHGYWDYNKYLCRGEGRSSCNILIMSEGPRKVTNGRLTIEDNRTLSSFTVTMAAMKPQDSDIYQCGIEFTGKDGMHPIRVTVLPGVCRATDPWGQMVDFPENFLFVEEKNHVTVSCREQFVEKTLRLECRQAANGFLLFSPSDKTPCVEKCQRPEPWGPDVALSPEQEYYGPDEWVKVSCPPGYGPNAPIIQCIKQQNTSGWNVTEVSCEPLPPPQSIHLAELNLTSVNSTGTSCWSFSWASLTFGLLPGIFLKLLISISVGGRLLCNMSRTGSAAEQGARGKGESDGAVSNEYRQGWREKADAPEEGIYEYGDPA</sequence>
<evidence type="ECO:0000313" key="10">
    <source>
        <dbReference type="RefSeq" id="XP_031750884.1"/>
    </source>
</evidence>
<dbReference type="InterPro" id="IPR036179">
    <property type="entry name" value="Ig-like_dom_sf"/>
</dbReference>
<feature type="chain" id="PRO_5035242920" evidence="7">
    <location>
        <begin position="18"/>
        <end position="354"/>
    </location>
</feature>
<dbReference type="InterPro" id="IPR013783">
    <property type="entry name" value="Ig-like_fold"/>
</dbReference>
<dbReference type="AGR" id="Xenbase:XB-GENE-29085387"/>
<dbReference type="PANTHER" id="PTHR11860:SF87">
    <property type="entry name" value="CMRF35-LIKE MOLECULE 8"/>
    <property type="match status" value="1"/>
</dbReference>
<dbReference type="PROSITE" id="PS50923">
    <property type="entry name" value="SUSHI"/>
    <property type="match status" value="1"/>
</dbReference>
<dbReference type="Xenbase" id="XB-GENE-29085387">
    <property type="gene designation" value="LOC101731470"/>
</dbReference>
<accession>A0A8J1IZ49</accession>
<evidence type="ECO:0000256" key="7">
    <source>
        <dbReference type="SAM" id="SignalP"/>
    </source>
</evidence>
<dbReference type="Proteomes" id="UP000008143">
    <property type="component" value="Chromosome 1"/>
</dbReference>
<dbReference type="AlphaFoldDB" id="A0A8J1IZ49"/>
<dbReference type="Gene3D" id="2.60.40.10">
    <property type="entry name" value="Immunoglobulins"/>
    <property type="match status" value="1"/>
</dbReference>
<evidence type="ECO:0000313" key="11">
    <source>
        <dbReference type="Xenbase" id="XB-GENE-29085387"/>
    </source>
</evidence>
<keyword evidence="5" id="KW-0768">Sushi</keyword>
<keyword evidence="2" id="KW-0812">Transmembrane</keyword>
<dbReference type="GeneID" id="101731470"/>
<evidence type="ECO:0000256" key="3">
    <source>
        <dbReference type="ARBA" id="ARBA00023136"/>
    </source>
</evidence>
<evidence type="ECO:0000256" key="2">
    <source>
        <dbReference type="ARBA" id="ARBA00022692"/>
    </source>
</evidence>
<organism evidence="9 10">
    <name type="scientific">Xenopus tropicalis</name>
    <name type="common">Western clawed frog</name>
    <name type="synonym">Silurana tropicalis</name>
    <dbReference type="NCBI Taxonomy" id="8364"/>
    <lineage>
        <taxon>Eukaryota</taxon>
        <taxon>Metazoa</taxon>
        <taxon>Chordata</taxon>
        <taxon>Craniata</taxon>
        <taxon>Vertebrata</taxon>
        <taxon>Euteleostomi</taxon>
        <taxon>Amphibia</taxon>
        <taxon>Batrachia</taxon>
        <taxon>Anura</taxon>
        <taxon>Pipoidea</taxon>
        <taxon>Pipidae</taxon>
        <taxon>Xenopodinae</taxon>
        <taxon>Xenopus</taxon>
        <taxon>Silurana</taxon>
    </lineage>
</organism>
<proteinExistence type="predicted"/>
<dbReference type="SUPFAM" id="SSF48726">
    <property type="entry name" value="Immunoglobulin"/>
    <property type="match status" value="1"/>
</dbReference>
<name>A0A8J1IZ49_XENTR</name>
<comment type="subcellular location">
    <subcellularLocation>
        <location evidence="1">Membrane</location>
    </subcellularLocation>
</comment>
<dbReference type="SMART" id="SM00409">
    <property type="entry name" value="IG"/>
    <property type="match status" value="1"/>
</dbReference>
<dbReference type="InterPro" id="IPR003599">
    <property type="entry name" value="Ig_sub"/>
</dbReference>
<evidence type="ECO:0000256" key="5">
    <source>
        <dbReference type="PROSITE-ProRule" id="PRU00302"/>
    </source>
</evidence>
<dbReference type="KEGG" id="xtr:101731470"/>
<dbReference type="GO" id="GO:0005886">
    <property type="term" value="C:plasma membrane"/>
    <property type="evidence" value="ECO:0000318"/>
    <property type="project" value="GO_Central"/>
</dbReference>
<keyword evidence="3" id="KW-0472">Membrane</keyword>
<dbReference type="InterPro" id="IPR013106">
    <property type="entry name" value="Ig_V-set"/>
</dbReference>
<evidence type="ECO:0000313" key="9">
    <source>
        <dbReference type="Proteomes" id="UP000008143"/>
    </source>
</evidence>
<dbReference type="GO" id="GO:0007165">
    <property type="term" value="P:signal transduction"/>
    <property type="evidence" value="ECO:0000318"/>
    <property type="project" value="GO_Central"/>
</dbReference>
<reference evidence="10" key="1">
    <citation type="submission" date="2025-08" db="UniProtKB">
        <authorList>
            <consortium name="RefSeq"/>
        </authorList>
    </citation>
    <scope>IDENTIFICATION</scope>
    <source>
        <strain evidence="10">Nigerian</strain>
        <tissue evidence="10">Liver and blood</tissue>
    </source>
</reference>
<gene>
    <name evidence="10 11" type="primary">LOC101731470</name>
</gene>
<evidence type="ECO:0000256" key="4">
    <source>
        <dbReference type="ARBA" id="ARBA00023157"/>
    </source>
</evidence>
<dbReference type="OrthoDB" id="9426888at2759"/>
<dbReference type="Pfam" id="PF07686">
    <property type="entry name" value="V-set"/>
    <property type="match status" value="1"/>
</dbReference>
<keyword evidence="7" id="KW-0732">Signal</keyword>
<dbReference type="InterPro" id="IPR000436">
    <property type="entry name" value="Sushi_SCR_CCP_dom"/>
</dbReference>
<comment type="caution">
    <text evidence="5">Lacks conserved residue(s) required for the propagation of feature annotation.</text>
</comment>
<feature type="region of interest" description="Disordered" evidence="6">
    <location>
        <begin position="314"/>
        <end position="354"/>
    </location>
</feature>
<evidence type="ECO:0000256" key="1">
    <source>
        <dbReference type="ARBA" id="ARBA00004370"/>
    </source>
</evidence>
<dbReference type="GO" id="GO:0004888">
    <property type="term" value="F:transmembrane signaling receptor activity"/>
    <property type="evidence" value="ECO:0000318"/>
    <property type="project" value="GO_Central"/>
</dbReference>
<dbReference type="PANTHER" id="PTHR11860">
    <property type="entry name" value="POLYMERIC-IMMUNOGLOBULIN RECEPTOR"/>
    <property type="match status" value="1"/>
</dbReference>
<evidence type="ECO:0000256" key="6">
    <source>
        <dbReference type="SAM" id="MobiDB-lite"/>
    </source>
</evidence>
<feature type="signal peptide" evidence="7">
    <location>
        <begin position="1"/>
        <end position="17"/>
    </location>
</feature>